<protein>
    <recommendedName>
        <fullName evidence="2">Heterokaryon incompatibility domain-containing protein</fullName>
    </recommendedName>
</protein>
<organism evidence="3 4">
    <name type="scientific">Exophiala aquamarina CBS 119918</name>
    <dbReference type="NCBI Taxonomy" id="1182545"/>
    <lineage>
        <taxon>Eukaryota</taxon>
        <taxon>Fungi</taxon>
        <taxon>Dikarya</taxon>
        <taxon>Ascomycota</taxon>
        <taxon>Pezizomycotina</taxon>
        <taxon>Eurotiomycetes</taxon>
        <taxon>Chaetothyriomycetidae</taxon>
        <taxon>Chaetothyriales</taxon>
        <taxon>Herpotrichiellaceae</taxon>
        <taxon>Exophiala</taxon>
    </lineage>
</organism>
<dbReference type="EMBL" id="AMGV01000003">
    <property type="protein sequence ID" value="KEF59073.1"/>
    <property type="molecule type" value="Genomic_DNA"/>
</dbReference>
<dbReference type="STRING" id="1182545.A0A072PIC4"/>
<dbReference type="HOGENOM" id="CLU_019136_0_0_1"/>
<evidence type="ECO:0000259" key="2">
    <source>
        <dbReference type="Pfam" id="PF06985"/>
    </source>
</evidence>
<evidence type="ECO:0000313" key="4">
    <source>
        <dbReference type="Proteomes" id="UP000027920"/>
    </source>
</evidence>
<proteinExistence type="predicted"/>
<name>A0A072PIC4_9EURO</name>
<dbReference type="InterPro" id="IPR010730">
    <property type="entry name" value="HET"/>
</dbReference>
<sequence>MNDEFRHERLKLPGGFMRLLQIQGNTGGGGGGGSGVGVVNISSISNNTPKDTISLRITQYAIHRLPRYVAISYTWGSALMTRPIRVNGRPFYVRLNLWHLLWHLRQRGESRFLWIDALCIDQKNLEERNFHVQLMGNIYDKAVVAIVWLGLPSDDRRQARVLEFIAEMSAFGRAKHGGKGVVLDETDMLTMFRHQFLTETSTQRWLNVLELCKGTYWTRTWIIQEFLQASQVQVLCGTASLEWACFEDVVRKMRKILTAASHEQHQQQPKQQKQQAALPSFVTQFMQTLPVRLTIRRIFHTSSTLEELISEFYDSRCAERRDKIYGILGIADDCGERVEPPENAVVRIGPKPDYSQHIMDVYFGVFDYLLSPASPGSSPLQAIYLTQKSLGLSENDLVSYVDSLSRQNQQRARGQDTDAALSDLEVRLFRSKLPLRPDYINVISEVLPGWTSMRDLRQRLEQVDWARYVGHEVKRKPLGAARLSSSGSGSGPGSGLTPTPTTTPQRRKSSSNAASIELGFDTATAATGSSPSGTSTPTATGRPVRAPLPENMLDNVVYMADHAHDTLHALYNYCAEPASDSRSSTTPIPLSHIQLSPHEKRAHLNPTLAKPSIIIESCPAKGVGPVRIGFACTEARAGDLVCQFNGLEQTLVVRRGDAAGGGGPGVSLVGLARMVSHPGLRERGVHPAAVRTPGLMGWSGCVLPPSPPSPPPMDQESGEASAVVVVDLPAAGHDGDAYNYTVDMDPVSWWEVLR</sequence>
<reference evidence="3 4" key="1">
    <citation type="submission" date="2013-03" db="EMBL/GenBank/DDBJ databases">
        <title>The Genome Sequence of Exophiala aquamarina CBS 119918.</title>
        <authorList>
            <consortium name="The Broad Institute Genomics Platform"/>
            <person name="Cuomo C."/>
            <person name="de Hoog S."/>
            <person name="Gorbushina A."/>
            <person name="Walker B."/>
            <person name="Young S.K."/>
            <person name="Zeng Q."/>
            <person name="Gargeya S."/>
            <person name="Fitzgerald M."/>
            <person name="Haas B."/>
            <person name="Abouelleil A."/>
            <person name="Allen A.W."/>
            <person name="Alvarado L."/>
            <person name="Arachchi H.M."/>
            <person name="Berlin A.M."/>
            <person name="Chapman S.B."/>
            <person name="Gainer-Dewar J."/>
            <person name="Goldberg J."/>
            <person name="Griggs A."/>
            <person name="Gujja S."/>
            <person name="Hansen M."/>
            <person name="Howarth C."/>
            <person name="Imamovic A."/>
            <person name="Ireland A."/>
            <person name="Larimer J."/>
            <person name="McCowan C."/>
            <person name="Murphy C."/>
            <person name="Pearson M."/>
            <person name="Poon T.W."/>
            <person name="Priest M."/>
            <person name="Roberts A."/>
            <person name="Saif S."/>
            <person name="Shea T."/>
            <person name="Sisk P."/>
            <person name="Sykes S."/>
            <person name="Wortman J."/>
            <person name="Nusbaum C."/>
            <person name="Birren B."/>
        </authorList>
    </citation>
    <scope>NUCLEOTIDE SEQUENCE [LARGE SCALE GENOMIC DNA]</scope>
    <source>
        <strain evidence="3 4">CBS 119918</strain>
    </source>
</reference>
<feature type="domain" description="Heterokaryon incompatibility" evidence="2">
    <location>
        <begin position="68"/>
        <end position="225"/>
    </location>
</feature>
<dbReference type="AlphaFoldDB" id="A0A072PIC4"/>
<dbReference type="OrthoDB" id="2157530at2759"/>
<dbReference type="Proteomes" id="UP000027920">
    <property type="component" value="Unassembled WGS sequence"/>
</dbReference>
<accession>A0A072PIC4</accession>
<dbReference type="RefSeq" id="XP_013261663.1">
    <property type="nucleotide sequence ID" value="XM_013406209.1"/>
</dbReference>
<keyword evidence="4" id="KW-1185">Reference proteome</keyword>
<dbReference type="GeneID" id="25278850"/>
<feature type="compositionally biased region" description="Low complexity" evidence="1">
    <location>
        <begin position="495"/>
        <end position="504"/>
    </location>
</feature>
<dbReference type="PANTHER" id="PTHR24148:SF64">
    <property type="entry name" value="HETEROKARYON INCOMPATIBILITY DOMAIN-CONTAINING PROTEIN"/>
    <property type="match status" value="1"/>
</dbReference>
<dbReference type="InterPro" id="IPR052895">
    <property type="entry name" value="HetReg/Transcr_Mod"/>
</dbReference>
<evidence type="ECO:0000313" key="3">
    <source>
        <dbReference type="EMBL" id="KEF59073.1"/>
    </source>
</evidence>
<dbReference type="PANTHER" id="PTHR24148">
    <property type="entry name" value="ANKYRIN REPEAT DOMAIN-CONTAINING PROTEIN 39 HOMOLOG-RELATED"/>
    <property type="match status" value="1"/>
</dbReference>
<comment type="caution">
    <text evidence="3">The sequence shown here is derived from an EMBL/GenBank/DDBJ whole genome shotgun (WGS) entry which is preliminary data.</text>
</comment>
<gene>
    <name evidence="3" type="ORF">A1O9_03916</name>
</gene>
<dbReference type="VEuPathDB" id="FungiDB:A1O9_03916"/>
<feature type="region of interest" description="Disordered" evidence="1">
    <location>
        <begin position="479"/>
        <end position="547"/>
    </location>
</feature>
<dbReference type="Pfam" id="PF06985">
    <property type="entry name" value="HET"/>
    <property type="match status" value="1"/>
</dbReference>
<feature type="compositionally biased region" description="Low complexity" evidence="1">
    <location>
        <begin position="522"/>
        <end position="541"/>
    </location>
</feature>
<evidence type="ECO:0000256" key="1">
    <source>
        <dbReference type="SAM" id="MobiDB-lite"/>
    </source>
</evidence>